<feature type="region of interest" description="Disordered" evidence="1">
    <location>
        <begin position="382"/>
        <end position="412"/>
    </location>
</feature>
<evidence type="ECO:0000313" key="3">
    <source>
        <dbReference type="Proteomes" id="UP000652761"/>
    </source>
</evidence>
<accession>A0A843TLV4</accession>
<comment type="caution">
    <text evidence="2">The sequence shown here is derived from an EMBL/GenBank/DDBJ whole genome shotgun (WGS) entry which is preliminary data.</text>
</comment>
<organism evidence="2 3">
    <name type="scientific">Colocasia esculenta</name>
    <name type="common">Wild taro</name>
    <name type="synonym">Arum esculentum</name>
    <dbReference type="NCBI Taxonomy" id="4460"/>
    <lineage>
        <taxon>Eukaryota</taxon>
        <taxon>Viridiplantae</taxon>
        <taxon>Streptophyta</taxon>
        <taxon>Embryophyta</taxon>
        <taxon>Tracheophyta</taxon>
        <taxon>Spermatophyta</taxon>
        <taxon>Magnoliopsida</taxon>
        <taxon>Liliopsida</taxon>
        <taxon>Araceae</taxon>
        <taxon>Aroideae</taxon>
        <taxon>Colocasieae</taxon>
        <taxon>Colocasia</taxon>
    </lineage>
</organism>
<proteinExistence type="predicted"/>
<evidence type="ECO:0000313" key="2">
    <source>
        <dbReference type="EMBL" id="MQL72668.1"/>
    </source>
</evidence>
<gene>
    <name evidence="2" type="ORF">Taro_005006</name>
</gene>
<dbReference type="AlphaFoldDB" id="A0A843TLV4"/>
<evidence type="ECO:0000256" key="1">
    <source>
        <dbReference type="SAM" id="MobiDB-lite"/>
    </source>
</evidence>
<sequence length="412" mass="45921">MGSDRENRVIGVSRGSGSWVVTVGIRARDMAPRRHSPARQLIEQQDESEMPAQGQVQEEVSADESVAQPQGAAAATVVGSVPARVGSSRCSVLGTSSSGAGAVGRAEVEQPEHQQRSGTGSTRAGRRRTTVTEDRTALLERFLRLRPLMFHGEYDPDKAESWTHKLEPIFETMECAEEDQRFSEVFHSEYFPDYTRRERRDQFHALVQDDLTVLQYHKSGRVIALTWEQAEASNLVIGTLPILGRAARVLVDPGASLCFASEEFYESLACHAPERQCDVMVDLSFGVVLVACGARRRRPFLREGPNGCVLRVEECENSMLELSEVSFERRSMLLRDRFLEGLLWNPTQLETRQPQRPRPCRDGAPGRDVVVTLLSIALGSRHARASRHGRNGPPCETSKQRQGARWAKEMGQ</sequence>
<protein>
    <submittedName>
        <fullName evidence="2">Uncharacterized protein</fullName>
    </submittedName>
</protein>
<dbReference type="Proteomes" id="UP000652761">
    <property type="component" value="Unassembled WGS sequence"/>
</dbReference>
<reference evidence="2" key="1">
    <citation type="submission" date="2017-07" db="EMBL/GenBank/DDBJ databases">
        <title>Taro Niue Genome Assembly and Annotation.</title>
        <authorList>
            <person name="Atibalentja N."/>
            <person name="Keating K."/>
            <person name="Fields C.J."/>
        </authorList>
    </citation>
    <scope>NUCLEOTIDE SEQUENCE</scope>
    <source>
        <strain evidence="2">Niue_2</strain>
        <tissue evidence="2">Leaf</tissue>
    </source>
</reference>
<feature type="region of interest" description="Disordered" evidence="1">
    <location>
        <begin position="90"/>
        <end position="131"/>
    </location>
</feature>
<keyword evidence="3" id="KW-1185">Reference proteome</keyword>
<feature type="compositionally biased region" description="Basic and acidic residues" evidence="1">
    <location>
        <begin position="106"/>
        <end position="115"/>
    </location>
</feature>
<feature type="region of interest" description="Disordered" evidence="1">
    <location>
        <begin position="30"/>
        <end position="68"/>
    </location>
</feature>
<feature type="compositionally biased region" description="Polar residues" evidence="1">
    <location>
        <begin position="90"/>
        <end position="99"/>
    </location>
</feature>
<dbReference type="Pfam" id="PF08284">
    <property type="entry name" value="RVP_2"/>
    <property type="match status" value="1"/>
</dbReference>
<dbReference type="EMBL" id="NMUH01000139">
    <property type="protein sequence ID" value="MQL72668.1"/>
    <property type="molecule type" value="Genomic_DNA"/>
</dbReference>
<name>A0A843TLV4_COLES</name>